<keyword evidence="3" id="KW-1185">Reference proteome</keyword>
<reference evidence="2 3" key="1">
    <citation type="journal article" date="2012" name="Science">
        <title>The Paleozoic origin of enzymatic lignin decomposition reconstructed from 31 fungal genomes.</title>
        <authorList>
            <person name="Floudas D."/>
            <person name="Binder M."/>
            <person name="Riley R."/>
            <person name="Barry K."/>
            <person name="Blanchette R.A."/>
            <person name="Henrissat B."/>
            <person name="Martinez A.T."/>
            <person name="Otillar R."/>
            <person name="Spatafora J.W."/>
            <person name="Yadav J.S."/>
            <person name="Aerts A."/>
            <person name="Benoit I."/>
            <person name="Boyd A."/>
            <person name="Carlson A."/>
            <person name="Copeland A."/>
            <person name="Coutinho P.M."/>
            <person name="de Vries R.P."/>
            <person name="Ferreira P."/>
            <person name="Findley K."/>
            <person name="Foster B."/>
            <person name="Gaskell J."/>
            <person name="Glotzer D."/>
            <person name="Gorecki P."/>
            <person name="Heitman J."/>
            <person name="Hesse C."/>
            <person name="Hori C."/>
            <person name="Igarashi K."/>
            <person name="Jurgens J.A."/>
            <person name="Kallen N."/>
            <person name="Kersten P."/>
            <person name="Kohler A."/>
            <person name="Kuees U."/>
            <person name="Kumar T.K.A."/>
            <person name="Kuo A."/>
            <person name="LaButti K."/>
            <person name="Larrondo L.F."/>
            <person name="Lindquist E."/>
            <person name="Ling A."/>
            <person name="Lombard V."/>
            <person name="Lucas S."/>
            <person name="Lundell T."/>
            <person name="Martin R."/>
            <person name="McLaughlin D.J."/>
            <person name="Morgenstern I."/>
            <person name="Morin E."/>
            <person name="Murat C."/>
            <person name="Nagy L.G."/>
            <person name="Nolan M."/>
            <person name="Ohm R.A."/>
            <person name="Patyshakuliyeva A."/>
            <person name="Rokas A."/>
            <person name="Ruiz-Duenas F.J."/>
            <person name="Sabat G."/>
            <person name="Salamov A."/>
            <person name="Samejima M."/>
            <person name="Schmutz J."/>
            <person name="Slot J.C."/>
            <person name="St John F."/>
            <person name="Stenlid J."/>
            <person name="Sun H."/>
            <person name="Sun S."/>
            <person name="Syed K."/>
            <person name="Tsang A."/>
            <person name="Wiebenga A."/>
            <person name="Young D."/>
            <person name="Pisabarro A."/>
            <person name="Eastwood D.C."/>
            <person name="Martin F."/>
            <person name="Cullen D."/>
            <person name="Grigoriev I.V."/>
            <person name="Hibbett D.S."/>
        </authorList>
    </citation>
    <scope>NUCLEOTIDE SEQUENCE [LARGE SCALE GENOMIC DNA]</scope>
    <source>
        <strain evidence="2 3">DJM-731 SS1</strain>
    </source>
</reference>
<evidence type="ECO:0000313" key="2">
    <source>
        <dbReference type="EMBL" id="EJU05846.1"/>
    </source>
</evidence>
<dbReference type="PANTHER" id="PTHR47691:SF3">
    <property type="entry name" value="HTH-TYPE TRANSCRIPTIONAL REGULATOR RV0890C-RELATED"/>
    <property type="match status" value="1"/>
</dbReference>
<sequence>MALSNDSNASTEEEETLPSKLAALKRAVNPILGKMADLALEALDIREELTENQAGLDALALRVAEVTEDILVKASAMQEGQLMQSQKFKRLQLCVDEISSFLREQAIPDIGRRMARIGELERIKAEVDTKNHRLTETLTAFIADISMDVLRAVTVTAAVGNPTIPQVARSTSLPITRLPPKLRIFRGREDVVKQIVSCLLRPDPGHIAILGMGGMGKTDTAATVLHHEDIKRKYGSNRVFVSCDGITTADGIISTLATALKSPSTQESDPTALLTHHLESVEGFVLLVLDNLESAWDTPDRTAVEELLTHLSNVLNLSLVITMRGTQGPMGVDWSQPLLPPLDALDSSTARQIYLANGGRSDDHLDELLQELDGWPLAVVLMAYQGQTQWPSQLLSAYRREQTALMSIRPGDRRTSVEVSISLSLQCQAVSDAFEALELLGLLCLLPDGMEEDILQTALPDMHNIPQSIRVLQHVSLVTRLEGGELKVLSPIRTYVLRVCAPSMRHRLTLEDFFIQHMQHILVLCGVEESSPDQSEDLVKVITKNFGNMLSVFSRAIDDPHIRQEILDAVHALCSAAIMIGYGDCPVLVKKAAGASSPFPEFKHTTGQLYLVLALYYSTSSRFDDAFKTIEQARNVDEAVHHIQQLLNGRLQEEEAEENIINALTEARDLFVARNLQYEAVFPPLCTQQLCLLALDAGRFEEAIELGMASKEAFEALSFPQGIYMFMQLLGWTLAAFAGFMKIENREVAATCQRILSEIHCRTGRFLEALDDCSLAEEAARIMDNEDSLWATRREQARLNALLGNLVEAEEQLSGAIRFFLQLGDKLKGAGCRLNLSFVLEARGMHDKAVDEIRSALRLCEDLKVDQAIALCKGFLGKAIAKPRPLTAASVAEAEQLFREALQVFDANDNLHHATSNLLNRTLDVNNTLGPQAFLRKDLVYLWREQDRHDGETLQRIQEALELFKKKDNRSEMAACYGIIASILADQGLRDEATSNVERAQCIYEELRFPPGQARCRMLLKQLADWGEPESVPERPEKRHSFIRKWLAPR</sequence>
<dbReference type="HOGENOM" id="CLU_006580_0_1_1"/>
<dbReference type="RefSeq" id="XP_040632740.1">
    <property type="nucleotide sequence ID" value="XM_040767907.1"/>
</dbReference>
<dbReference type="OrthoDB" id="1534087at2759"/>
<evidence type="ECO:0000259" key="1">
    <source>
        <dbReference type="Pfam" id="PF00931"/>
    </source>
</evidence>
<dbReference type="Pfam" id="PF00931">
    <property type="entry name" value="NB-ARC"/>
    <property type="match status" value="1"/>
</dbReference>
<dbReference type="Proteomes" id="UP000030653">
    <property type="component" value="Unassembled WGS sequence"/>
</dbReference>
<dbReference type="InterPro" id="IPR011990">
    <property type="entry name" value="TPR-like_helical_dom_sf"/>
</dbReference>
<accession>M5G6G3</accession>
<dbReference type="PANTHER" id="PTHR47691">
    <property type="entry name" value="REGULATOR-RELATED"/>
    <property type="match status" value="1"/>
</dbReference>
<evidence type="ECO:0000313" key="3">
    <source>
        <dbReference type="Proteomes" id="UP000030653"/>
    </source>
</evidence>
<dbReference type="Gene3D" id="3.40.50.300">
    <property type="entry name" value="P-loop containing nucleotide triphosphate hydrolases"/>
    <property type="match status" value="1"/>
</dbReference>
<proteinExistence type="predicted"/>
<dbReference type="EMBL" id="JH795856">
    <property type="protein sequence ID" value="EJU05846.1"/>
    <property type="molecule type" value="Genomic_DNA"/>
</dbReference>
<protein>
    <recommendedName>
        <fullName evidence="1">NB-ARC domain-containing protein</fullName>
    </recommendedName>
</protein>
<dbReference type="AlphaFoldDB" id="M5G6G3"/>
<dbReference type="SUPFAM" id="SSF52540">
    <property type="entry name" value="P-loop containing nucleoside triphosphate hydrolases"/>
    <property type="match status" value="1"/>
</dbReference>
<dbReference type="GeneID" id="63682969"/>
<dbReference type="GO" id="GO:0043531">
    <property type="term" value="F:ADP binding"/>
    <property type="evidence" value="ECO:0007669"/>
    <property type="project" value="InterPro"/>
</dbReference>
<dbReference type="SUPFAM" id="SSF48452">
    <property type="entry name" value="TPR-like"/>
    <property type="match status" value="2"/>
</dbReference>
<dbReference type="Gene3D" id="1.25.40.10">
    <property type="entry name" value="Tetratricopeptide repeat domain"/>
    <property type="match status" value="2"/>
</dbReference>
<organism evidence="2 3">
    <name type="scientific">Dacryopinax primogenitus (strain DJM 731)</name>
    <name type="common">Brown rot fungus</name>
    <dbReference type="NCBI Taxonomy" id="1858805"/>
    <lineage>
        <taxon>Eukaryota</taxon>
        <taxon>Fungi</taxon>
        <taxon>Dikarya</taxon>
        <taxon>Basidiomycota</taxon>
        <taxon>Agaricomycotina</taxon>
        <taxon>Dacrymycetes</taxon>
        <taxon>Dacrymycetales</taxon>
        <taxon>Dacrymycetaceae</taxon>
        <taxon>Dacryopinax</taxon>
    </lineage>
</organism>
<dbReference type="InterPro" id="IPR002182">
    <property type="entry name" value="NB-ARC"/>
</dbReference>
<gene>
    <name evidence="2" type="ORF">DACRYDRAFT_104334</name>
</gene>
<dbReference type="InterPro" id="IPR027417">
    <property type="entry name" value="P-loop_NTPase"/>
</dbReference>
<name>M5G6G3_DACPD</name>
<feature type="domain" description="NB-ARC" evidence="1">
    <location>
        <begin position="189"/>
        <end position="291"/>
    </location>
</feature>
<dbReference type="STRING" id="1858805.M5G6G3"/>